<organism evidence="3 4">
    <name type="scientific">Psychrobacillus vulpis</name>
    <dbReference type="NCBI Taxonomy" id="2325572"/>
    <lineage>
        <taxon>Bacteria</taxon>
        <taxon>Bacillati</taxon>
        <taxon>Bacillota</taxon>
        <taxon>Bacilli</taxon>
        <taxon>Bacillales</taxon>
        <taxon>Bacillaceae</taxon>
        <taxon>Psychrobacillus</taxon>
    </lineage>
</organism>
<keyword evidence="3" id="KW-0540">Nuclease</keyword>
<feature type="domain" description="Calcineurin-like phosphoesterase" evidence="2">
    <location>
        <begin position="4"/>
        <end position="201"/>
    </location>
</feature>
<dbReference type="InterPro" id="IPR029052">
    <property type="entry name" value="Metallo-depent_PP-like"/>
</dbReference>
<dbReference type="RefSeq" id="WP_142643351.1">
    <property type="nucleotide sequence ID" value="NZ_VDGI01000017.1"/>
</dbReference>
<dbReference type="InterPro" id="IPR004843">
    <property type="entry name" value="Calcineurin-like_PHP"/>
</dbReference>
<dbReference type="OrthoDB" id="9773856at2"/>
<comment type="caution">
    <text evidence="3">The sequence shown here is derived from an EMBL/GenBank/DDBJ whole genome shotgun (WGS) entry which is preliminary data.</text>
</comment>
<reference evidence="3 4" key="1">
    <citation type="submission" date="2019-06" db="EMBL/GenBank/DDBJ databases">
        <title>Psychrobacillus vulpis sp. nov., a new species isolated from feces of a red fox that inhabits in The Tablas de Daimiel Natural Park, Albacete, Spain.</title>
        <authorList>
            <person name="Rodriguez M."/>
            <person name="Reina J.C."/>
            <person name="Bejar V."/>
            <person name="Llamas I."/>
        </authorList>
    </citation>
    <scope>NUCLEOTIDE SEQUENCE [LARGE SCALE GENOMIC DNA]</scope>
    <source>
        <strain evidence="3 4">Z8</strain>
    </source>
</reference>
<evidence type="ECO:0000313" key="4">
    <source>
        <dbReference type="Proteomes" id="UP000316626"/>
    </source>
</evidence>
<dbReference type="InterPro" id="IPR014576">
    <property type="entry name" value="Pesterase_YhaO"/>
</dbReference>
<dbReference type="Pfam" id="PF00149">
    <property type="entry name" value="Metallophos"/>
    <property type="match status" value="1"/>
</dbReference>
<keyword evidence="1" id="KW-0378">Hydrolase</keyword>
<dbReference type="CDD" id="cd00840">
    <property type="entry name" value="MPP_Mre11_N"/>
    <property type="match status" value="1"/>
</dbReference>
<name>A0A544TNP9_9BACI</name>
<keyword evidence="3" id="KW-0269">Exonuclease</keyword>
<protein>
    <submittedName>
        <fullName evidence="3">DNA repair exonuclease</fullName>
    </submittedName>
</protein>
<dbReference type="Proteomes" id="UP000316626">
    <property type="component" value="Unassembled WGS sequence"/>
</dbReference>
<evidence type="ECO:0000313" key="3">
    <source>
        <dbReference type="EMBL" id="TQR19055.1"/>
    </source>
</evidence>
<dbReference type="PANTHER" id="PTHR30337">
    <property type="entry name" value="COMPONENT OF ATP-DEPENDENT DSDNA EXONUCLEASE"/>
    <property type="match status" value="1"/>
</dbReference>
<dbReference type="PIRSF" id="PIRSF033091">
    <property type="entry name" value="Pesterase_YhaO"/>
    <property type="match status" value="1"/>
</dbReference>
<accession>A0A544TNP9</accession>
<dbReference type="InterPro" id="IPR041796">
    <property type="entry name" value="Mre11_N"/>
</dbReference>
<evidence type="ECO:0000256" key="1">
    <source>
        <dbReference type="ARBA" id="ARBA00022801"/>
    </source>
</evidence>
<sequence length="403" mass="46537">MAEIRFLHIADLHLDSPFKGISSIPQSRWKDICESTFHAFTRIIEYALENKPDFVLIVGDIYDGENRSLRAQHIFQKGMESLQSEGIPVFLCYGNHDHLSGKWVRFQLPDNVQVFGEEVETKMIEVRGKKVHVTGFSYKERHINEAMHRYYPSVKDASEYHIGMLHGSVEGNEEHDVYAPFRKSDLIGKGYDYWALGHIHKRQVLHNDPPIVYPGNTQSRHRNEKGMKGFYDVSLSKGNSVLHFIPSSSFIYDEIEVSCEGVVHANDLIARIEEKLTSYSASNGNSIVDLILTNILEDTEDLLQSTTKEEWLSVIQECMDEKNPFIIVQQLKLEMSKDTLKESAMLLQLIQQWNTFDWKYTLKELYQHPKGSRYLVPIETDLTKEIIEEVEQLLSKVVAQRSE</sequence>
<proteinExistence type="predicted"/>
<gene>
    <name evidence="3" type="ORF">FG384_14630</name>
</gene>
<keyword evidence="4" id="KW-1185">Reference proteome</keyword>
<dbReference type="EMBL" id="VDGI01000017">
    <property type="protein sequence ID" value="TQR19055.1"/>
    <property type="molecule type" value="Genomic_DNA"/>
</dbReference>
<dbReference type="InterPro" id="IPR050535">
    <property type="entry name" value="DNA_Repair-Maintenance_Comp"/>
</dbReference>
<evidence type="ECO:0000259" key="2">
    <source>
        <dbReference type="Pfam" id="PF00149"/>
    </source>
</evidence>
<dbReference type="SUPFAM" id="SSF56300">
    <property type="entry name" value="Metallo-dependent phosphatases"/>
    <property type="match status" value="1"/>
</dbReference>
<dbReference type="Gene3D" id="3.60.21.10">
    <property type="match status" value="1"/>
</dbReference>
<dbReference type="GO" id="GO:0004527">
    <property type="term" value="F:exonuclease activity"/>
    <property type="evidence" value="ECO:0007669"/>
    <property type="project" value="UniProtKB-KW"/>
</dbReference>
<dbReference type="AlphaFoldDB" id="A0A544TNP9"/>
<dbReference type="PANTHER" id="PTHR30337:SF7">
    <property type="entry name" value="PHOSPHOESTERASE"/>
    <property type="match status" value="1"/>
</dbReference>